<dbReference type="Proteomes" id="UP000064967">
    <property type="component" value="Chromosome"/>
</dbReference>
<dbReference type="KEGG" id="llu:AKJ09_10869"/>
<dbReference type="Gene3D" id="3.30.1380.20">
    <property type="entry name" value="Trafficking protein particle complex subunit 3"/>
    <property type="match status" value="2"/>
</dbReference>
<dbReference type="PANTHER" id="PTHR35090:SF1">
    <property type="entry name" value="SLR0144 PROTEIN"/>
    <property type="match status" value="1"/>
</dbReference>
<dbReference type="SUPFAM" id="SSF111126">
    <property type="entry name" value="Ligand-binding domain in the NO signalling and Golgi transport"/>
    <property type="match status" value="2"/>
</dbReference>
<proteinExistence type="predicted"/>
<dbReference type="OrthoDB" id="564653at2"/>
<protein>
    <recommendedName>
        <fullName evidence="1">4-vinyl reductase 4VR domain-containing protein</fullName>
    </recommendedName>
</protein>
<accession>A0A0K1QEM6</accession>
<evidence type="ECO:0000313" key="2">
    <source>
        <dbReference type="EMBL" id="AKV04206.1"/>
    </source>
</evidence>
<dbReference type="InterPro" id="IPR024096">
    <property type="entry name" value="NO_sig/Golgi_transp_ligand-bd"/>
</dbReference>
<feature type="domain" description="4-vinyl reductase 4VR" evidence="1">
    <location>
        <begin position="327"/>
        <end position="396"/>
    </location>
</feature>
<dbReference type="PANTHER" id="PTHR35090">
    <property type="entry name" value="DNA-DIRECTED RNA POLYMERASE SUBUNIT I"/>
    <property type="match status" value="1"/>
</dbReference>
<dbReference type="EMBL" id="CP012333">
    <property type="protein sequence ID" value="AKV04206.1"/>
    <property type="molecule type" value="Genomic_DNA"/>
</dbReference>
<evidence type="ECO:0000313" key="3">
    <source>
        <dbReference type="Proteomes" id="UP000064967"/>
    </source>
</evidence>
<dbReference type="InterPro" id="IPR004096">
    <property type="entry name" value="V4R"/>
</dbReference>
<dbReference type="SMART" id="SM00989">
    <property type="entry name" value="V4R"/>
    <property type="match status" value="2"/>
</dbReference>
<dbReference type="AlphaFoldDB" id="A0A0K1QEM6"/>
<evidence type="ECO:0000259" key="1">
    <source>
        <dbReference type="SMART" id="SM00989"/>
    </source>
</evidence>
<keyword evidence="3" id="KW-1185">Reference proteome</keyword>
<name>A0A0K1QEM6_9BACT</name>
<organism evidence="2 3">
    <name type="scientific">Labilithrix luteola</name>
    <dbReference type="NCBI Taxonomy" id="1391654"/>
    <lineage>
        <taxon>Bacteria</taxon>
        <taxon>Pseudomonadati</taxon>
        <taxon>Myxococcota</taxon>
        <taxon>Polyangia</taxon>
        <taxon>Polyangiales</taxon>
        <taxon>Labilitrichaceae</taxon>
        <taxon>Labilithrix</taxon>
    </lineage>
</organism>
<gene>
    <name evidence="2" type="ORF">AKJ09_10869</name>
</gene>
<sequence length="397" mass="43264">MFDVRELGARFQLRFDNGAYRRWIAGKEVILHCHHYNSRLQNTIEGASAVDGRAIIVRAAEAVFRDHVANAIAQSDDLAMRLRVARNLYAHLGYGWLDFSRLDAGTITATASHFVEGWNAGFPGRSQPVCSFAEGYLQGAIHAVAGKTVYVRERECMIAGASACRFEVVTERSEPVATHDKTKHAFTQKAPPASLPSNVDSDKIVQALVEMPIHGNPEGLIPAFGVYLASTPADFYNRICLDFITAMGEAGLASTAKKLLVFDAETCGMNTFRGIMSSPEWDGLVGPMIEQPSDSLFGIVAVSNALGWGNWHITKHTSPNAVTLESLNGYEAFGFLEHRGAFAKNPQCYMLTGVAAGIMELVYGSGTIEERFGTYVAEETACICCARESCSFEVEKV</sequence>
<reference evidence="2 3" key="1">
    <citation type="submission" date="2015-08" db="EMBL/GenBank/DDBJ databases">
        <authorList>
            <person name="Babu N.S."/>
            <person name="Beckwith C.J."/>
            <person name="Beseler K.G."/>
            <person name="Brison A."/>
            <person name="Carone J.V."/>
            <person name="Caskin T.P."/>
            <person name="Diamond M."/>
            <person name="Durham M.E."/>
            <person name="Foxe J.M."/>
            <person name="Go M."/>
            <person name="Henderson B.A."/>
            <person name="Jones I.B."/>
            <person name="McGettigan J.A."/>
            <person name="Micheletti S.J."/>
            <person name="Nasrallah M.E."/>
            <person name="Ortiz D."/>
            <person name="Piller C.R."/>
            <person name="Privatt S.R."/>
            <person name="Schneider S.L."/>
            <person name="Sharp S."/>
            <person name="Smith T.C."/>
            <person name="Stanton J.D."/>
            <person name="Ullery H.E."/>
            <person name="Wilson R.J."/>
            <person name="Serrano M.G."/>
            <person name="Buck G."/>
            <person name="Lee V."/>
            <person name="Wang Y."/>
            <person name="Carvalho R."/>
            <person name="Voegtly L."/>
            <person name="Shi R."/>
            <person name="Duckworth R."/>
            <person name="Johnson A."/>
            <person name="Loviza R."/>
            <person name="Walstead R."/>
            <person name="Shah Z."/>
            <person name="Kiflezghi M."/>
            <person name="Wade K."/>
            <person name="Ball S.L."/>
            <person name="Bradley K.W."/>
            <person name="Asai D.J."/>
            <person name="Bowman C.A."/>
            <person name="Russell D.A."/>
            <person name="Pope W.H."/>
            <person name="Jacobs-Sera D."/>
            <person name="Hendrix R.W."/>
            <person name="Hatfull G.F."/>
        </authorList>
    </citation>
    <scope>NUCLEOTIDE SEQUENCE [LARGE SCALE GENOMIC DNA]</scope>
    <source>
        <strain evidence="2 3">DSM 27648</strain>
    </source>
</reference>
<feature type="domain" description="4-vinyl reductase 4VR" evidence="1">
    <location>
        <begin position="108"/>
        <end position="170"/>
    </location>
</feature>
<dbReference type="Pfam" id="PF02830">
    <property type="entry name" value="V4R"/>
    <property type="match status" value="1"/>
</dbReference>
<dbReference type="STRING" id="1391654.AKJ09_10869"/>
<dbReference type="RefSeq" id="WP_146654852.1">
    <property type="nucleotide sequence ID" value="NZ_CP012333.1"/>
</dbReference>